<reference evidence="1" key="1">
    <citation type="journal article" date="2023" name="DNA Res.">
        <title>Chromosome-level genome assembly of Phrynocephalus forsythii using third-generation DNA sequencing and Hi-C analysis.</title>
        <authorList>
            <person name="Qi Y."/>
            <person name="Zhao W."/>
            <person name="Zhao Y."/>
            <person name="Niu C."/>
            <person name="Cao S."/>
            <person name="Zhang Y."/>
        </authorList>
    </citation>
    <scope>NUCLEOTIDE SEQUENCE</scope>
    <source>
        <tissue evidence="1">Muscle</tissue>
    </source>
</reference>
<name>A0A9Q0XJS3_9SAUR</name>
<dbReference type="AlphaFoldDB" id="A0A9Q0XJS3"/>
<keyword evidence="2" id="KW-1185">Reference proteome</keyword>
<protein>
    <submittedName>
        <fullName evidence="1">Uncharacterized protein</fullName>
    </submittedName>
</protein>
<proteinExistence type="predicted"/>
<comment type="caution">
    <text evidence="1">The sequence shown here is derived from an EMBL/GenBank/DDBJ whole genome shotgun (WGS) entry which is preliminary data.</text>
</comment>
<dbReference type="Proteomes" id="UP001142489">
    <property type="component" value="Unassembled WGS sequence"/>
</dbReference>
<organism evidence="1 2">
    <name type="scientific">Phrynocephalus forsythii</name>
    <dbReference type="NCBI Taxonomy" id="171643"/>
    <lineage>
        <taxon>Eukaryota</taxon>
        <taxon>Metazoa</taxon>
        <taxon>Chordata</taxon>
        <taxon>Craniata</taxon>
        <taxon>Vertebrata</taxon>
        <taxon>Euteleostomi</taxon>
        <taxon>Lepidosauria</taxon>
        <taxon>Squamata</taxon>
        <taxon>Bifurcata</taxon>
        <taxon>Unidentata</taxon>
        <taxon>Episquamata</taxon>
        <taxon>Toxicofera</taxon>
        <taxon>Iguania</taxon>
        <taxon>Acrodonta</taxon>
        <taxon>Agamidae</taxon>
        <taxon>Agaminae</taxon>
        <taxon>Phrynocephalus</taxon>
    </lineage>
</organism>
<sequence length="163" mass="17168">MAAMRIGPELGRFGGIGTGSRWRWPSDGACLAQKQQVATVDPRGSRECPGSGGIADGLSAHLDEGKLEGVCTHGGFQELRIKGTATCGGRHQEYRGTGGFPDSVGSDPMPCQSTADCHLVNKAVAFTICPQIQLSLCRQWFGANTRLGAGPQVVTENWKPGVN</sequence>
<gene>
    <name evidence="1" type="ORF">JRQ81_002250</name>
</gene>
<evidence type="ECO:0000313" key="1">
    <source>
        <dbReference type="EMBL" id="KAJ7316088.1"/>
    </source>
</evidence>
<evidence type="ECO:0000313" key="2">
    <source>
        <dbReference type="Proteomes" id="UP001142489"/>
    </source>
</evidence>
<dbReference type="EMBL" id="JAPFRF010000011">
    <property type="protein sequence ID" value="KAJ7316088.1"/>
    <property type="molecule type" value="Genomic_DNA"/>
</dbReference>
<accession>A0A9Q0XJS3</accession>